<reference evidence="3 4" key="1">
    <citation type="submission" date="2019-03" db="EMBL/GenBank/DDBJ databases">
        <title>Genomic Encyclopedia of Type Strains, Phase IV (KMG-IV): sequencing the most valuable type-strain genomes for metagenomic binning, comparative biology and taxonomic classification.</title>
        <authorList>
            <person name="Goeker M."/>
        </authorList>
    </citation>
    <scope>NUCLEOTIDE SEQUENCE [LARGE SCALE GENOMIC DNA]</scope>
    <source>
        <strain evidence="3 4">DSM 18063</strain>
    </source>
</reference>
<proteinExistence type="predicted"/>
<feature type="transmembrane region" description="Helical" evidence="2">
    <location>
        <begin position="32"/>
        <end position="60"/>
    </location>
</feature>
<evidence type="ECO:0000313" key="4">
    <source>
        <dbReference type="Proteomes" id="UP000294835"/>
    </source>
</evidence>
<dbReference type="Proteomes" id="UP000294835">
    <property type="component" value="Unassembled WGS sequence"/>
</dbReference>
<sequence length="101" mass="11201">MSDTPDPTPDPARGAPDARAAETRAVWARGGWMLVLLILFSIAQTLLVATAVLQFGWMLFTRAKNPHIADFGTRLGNWMAATARFQAVASDEKPFPWTEWK</sequence>
<accession>A0A4R2QAT7</accession>
<dbReference type="OrthoDB" id="7933712at2"/>
<dbReference type="RefSeq" id="WP_132460169.1">
    <property type="nucleotide sequence ID" value="NZ_SLXP01000001.1"/>
</dbReference>
<keyword evidence="2" id="KW-0812">Transmembrane</keyword>
<name>A0A4R2QAT7_9RHOB</name>
<organism evidence="3 4">
    <name type="scientific">Rhodovulum marinum</name>
    <dbReference type="NCBI Taxonomy" id="320662"/>
    <lineage>
        <taxon>Bacteria</taxon>
        <taxon>Pseudomonadati</taxon>
        <taxon>Pseudomonadota</taxon>
        <taxon>Alphaproteobacteria</taxon>
        <taxon>Rhodobacterales</taxon>
        <taxon>Paracoccaceae</taxon>
        <taxon>Rhodovulum</taxon>
    </lineage>
</organism>
<keyword evidence="2" id="KW-0472">Membrane</keyword>
<feature type="compositionally biased region" description="Pro residues" evidence="1">
    <location>
        <begin position="1"/>
        <end position="10"/>
    </location>
</feature>
<dbReference type="AlphaFoldDB" id="A0A4R2QAT7"/>
<comment type="caution">
    <text evidence="3">The sequence shown here is derived from an EMBL/GenBank/DDBJ whole genome shotgun (WGS) entry which is preliminary data.</text>
</comment>
<protein>
    <submittedName>
        <fullName evidence="3">Uncharacterized protein DUF4389</fullName>
    </submittedName>
</protein>
<evidence type="ECO:0000256" key="1">
    <source>
        <dbReference type="SAM" id="MobiDB-lite"/>
    </source>
</evidence>
<evidence type="ECO:0000313" key="3">
    <source>
        <dbReference type="EMBL" id="TCP44011.1"/>
    </source>
</evidence>
<gene>
    <name evidence="3" type="ORF">EV662_10196</name>
</gene>
<dbReference type="Pfam" id="PF14333">
    <property type="entry name" value="DUF4389"/>
    <property type="match status" value="1"/>
</dbReference>
<keyword evidence="4" id="KW-1185">Reference proteome</keyword>
<evidence type="ECO:0000256" key="2">
    <source>
        <dbReference type="SAM" id="Phobius"/>
    </source>
</evidence>
<dbReference type="InterPro" id="IPR025498">
    <property type="entry name" value="DUF4389"/>
</dbReference>
<dbReference type="EMBL" id="SLXP01000001">
    <property type="protein sequence ID" value="TCP44011.1"/>
    <property type="molecule type" value="Genomic_DNA"/>
</dbReference>
<keyword evidence="2" id="KW-1133">Transmembrane helix</keyword>
<feature type="region of interest" description="Disordered" evidence="1">
    <location>
        <begin position="1"/>
        <end position="20"/>
    </location>
</feature>